<organism evidence="8 9">
    <name type="scientific">Mesosutterella multiformis</name>
    <dbReference type="NCBI Taxonomy" id="2259133"/>
    <lineage>
        <taxon>Bacteria</taxon>
        <taxon>Pseudomonadati</taxon>
        <taxon>Pseudomonadota</taxon>
        <taxon>Betaproteobacteria</taxon>
        <taxon>Burkholderiales</taxon>
        <taxon>Sutterellaceae</taxon>
        <taxon>Mesosutterella</taxon>
    </lineage>
</organism>
<comment type="caution">
    <text evidence="8">The sequence shown here is derived from an EMBL/GenBank/DDBJ whole genome shotgun (WGS) entry which is preliminary data.</text>
</comment>
<reference evidence="8 9" key="1">
    <citation type="journal article" date="2018" name="Int. J. Syst. Evol. Microbiol.">
        <title>Mesosutterella multiformis gen. nov., sp. nov., a member of the family Sutterellaceae and Sutterella megalosphaeroides sp. nov., isolated from human faeces.</title>
        <authorList>
            <person name="Sakamoto M."/>
            <person name="Ikeyama N."/>
            <person name="Kunihiro T."/>
            <person name="Iino T."/>
            <person name="Yuki M."/>
            <person name="Ohkuma M."/>
        </authorList>
    </citation>
    <scope>NUCLEOTIDE SEQUENCE [LARGE SCALE GENOMIC DNA]</scope>
    <source>
        <strain evidence="8 9">4NBBH2</strain>
    </source>
</reference>
<feature type="domain" description="Endoribonuclease YicC-like C-terminal" evidence="7">
    <location>
        <begin position="174"/>
        <end position="300"/>
    </location>
</feature>
<evidence type="ECO:0008006" key="10">
    <source>
        <dbReference type="Google" id="ProtNLM"/>
    </source>
</evidence>
<protein>
    <recommendedName>
        <fullName evidence="10">YicC family protein</fullName>
    </recommendedName>
</protein>
<gene>
    <name evidence="8" type="ORF">MESMUL_09260</name>
</gene>
<dbReference type="NCBIfam" id="TIGR00255">
    <property type="entry name" value="YicC/YloC family endoribonuclease"/>
    <property type="match status" value="1"/>
</dbReference>
<evidence type="ECO:0000313" key="8">
    <source>
        <dbReference type="EMBL" id="GBO93572.1"/>
    </source>
</evidence>
<keyword evidence="9" id="KW-1185">Reference proteome</keyword>
<keyword evidence="3" id="KW-0255">Endonuclease</keyword>
<dbReference type="Proteomes" id="UP000266091">
    <property type="component" value="Unassembled WGS sequence"/>
</dbReference>
<dbReference type="InterPro" id="IPR013551">
    <property type="entry name" value="YicC-like_C"/>
</dbReference>
<dbReference type="InterPro" id="IPR005229">
    <property type="entry name" value="YicC/YloC-like"/>
</dbReference>
<sequence length="300" mass="32802">MASVFSMTGYATIQSAIASGQLTVELRSVNSRFLDLTLRIPDDLHSLESAIRETIGSRVKRGKMECRLSLKSETLGATSRLSPSALTTLASLQGEALKAFPEARALSVSEILSYPGVLTSDSVDAEQVSKDVLDALNRALDAFLASREREGAALAKVLLGYCDNIEGIARDIASRLPDILAAMKSKLEERLSEALTQALSDKSSLTPEDVNERIRAELTLYALRMDVAEEINRLITHVNEVRRVLTAGGPVGRRLDFLMQELNREANTLGSKAVAIEMTNASLDLKLNIEKMREQIQNLE</sequence>
<dbReference type="PANTHER" id="PTHR30636">
    <property type="entry name" value="UPF0701 PROTEIN YICC"/>
    <property type="match status" value="1"/>
</dbReference>
<accession>A0A388SB66</accession>
<evidence type="ECO:0000259" key="6">
    <source>
        <dbReference type="Pfam" id="PF03755"/>
    </source>
</evidence>
<proteinExistence type="inferred from homology"/>
<feature type="domain" description="Endoribonuclease YicC-like N-terminal" evidence="6">
    <location>
        <begin position="6"/>
        <end position="155"/>
    </location>
</feature>
<dbReference type="AlphaFoldDB" id="A0A388SB66"/>
<dbReference type="OrthoDB" id="9771229at2"/>
<dbReference type="PANTHER" id="PTHR30636:SF3">
    <property type="entry name" value="UPF0701 PROTEIN YICC"/>
    <property type="match status" value="1"/>
</dbReference>
<evidence type="ECO:0000256" key="3">
    <source>
        <dbReference type="ARBA" id="ARBA00022759"/>
    </source>
</evidence>
<dbReference type="EMBL" id="BGZJ01000001">
    <property type="protein sequence ID" value="GBO93572.1"/>
    <property type="molecule type" value="Genomic_DNA"/>
</dbReference>
<keyword evidence="4" id="KW-0378">Hydrolase</keyword>
<evidence type="ECO:0000256" key="5">
    <source>
        <dbReference type="ARBA" id="ARBA00035648"/>
    </source>
</evidence>
<keyword evidence="2" id="KW-0540">Nuclease</keyword>
<dbReference type="GO" id="GO:0004521">
    <property type="term" value="F:RNA endonuclease activity"/>
    <property type="evidence" value="ECO:0007669"/>
    <property type="project" value="InterPro"/>
</dbReference>
<accession>A0A401LJD4</accession>
<evidence type="ECO:0000259" key="7">
    <source>
        <dbReference type="Pfam" id="PF08340"/>
    </source>
</evidence>
<evidence type="ECO:0000313" key="9">
    <source>
        <dbReference type="Proteomes" id="UP000266091"/>
    </source>
</evidence>
<dbReference type="Pfam" id="PF03755">
    <property type="entry name" value="YicC-like_N"/>
    <property type="match status" value="1"/>
</dbReference>
<evidence type="ECO:0000256" key="1">
    <source>
        <dbReference type="ARBA" id="ARBA00001968"/>
    </source>
</evidence>
<dbReference type="Pfam" id="PF08340">
    <property type="entry name" value="YicC-like_C"/>
    <property type="match status" value="1"/>
</dbReference>
<dbReference type="InterPro" id="IPR013527">
    <property type="entry name" value="YicC-like_N"/>
</dbReference>
<evidence type="ECO:0000256" key="2">
    <source>
        <dbReference type="ARBA" id="ARBA00022722"/>
    </source>
</evidence>
<name>A0A388SB66_9BURK</name>
<evidence type="ECO:0000256" key="4">
    <source>
        <dbReference type="ARBA" id="ARBA00022801"/>
    </source>
</evidence>
<dbReference type="GO" id="GO:0016787">
    <property type="term" value="F:hydrolase activity"/>
    <property type="evidence" value="ECO:0007669"/>
    <property type="project" value="UniProtKB-KW"/>
</dbReference>
<comment type="cofactor">
    <cofactor evidence="1">
        <name>a divalent metal cation</name>
        <dbReference type="ChEBI" id="CHEBI:60240"/>
    </cofactor>
</comment>
<comment type="similarity">
    <text evidence="5">Belongs to the YicC/YloC family.</text>
</comment>
<dbReference type="RefSeq" id="WP_116269926.1">
    <property type="nucleotide sequence ID" value="NZ_BGZJ01000001.1"/>
</dbReference>